<evidence type="ECO:0008006" key="4">
    <source>
        <dbReference type="Google" id="ProtNLM"/>
    </source>
</evidence>
<comment type="caution">
    <text evidence="2">The sequence shown here is derived from an EMBL/GenBank/DDBJ whole genome shotgun (WGS) entry which is preliminary data.</text>
</comment>
<dbReference type="Proteomes" id="UP001153076">
    <property type="component" value="Unassembled WGS sequence"/>
</dbReference>
<accession>A0A9Q1K860</accession>
<feature type="region of interest" description="Disordered" evidence="1">
    <location>
        <begin position="238"/>
        <end position="272"/>
    </location>
</feature>
<feature type="compositionally biased region" description="Polar residues" evidence="1">
    <location>
        <begin position="411"/>
        <end position="427"/>
    </location>
</feature>
<dbReference type="OrthoDB" id="1925034at2759"/>
<feature type="region of interest" description="Disordered" evidence="1">
    <location>
        <begin position="406"/>
        <end position="427"/>
    </location>
</feature>
<dbReference type="Gene3D" id="1.20.1270.60">
    <property type="entry name" value="Arfaptin homology (AH) domain/BAR domain"/>
    <property type="match status" value="1"/>
</dbReference>
<feature type="compositionally biased region" description="Acidic residues" evidence="1">
    <location>
        <begin position="241"/>
        <end position="256"/>
    </location>
</feature>
<organism evidence="2 3">
    <name type="scientific">Carnegiea gigantea</name>
    <dbReference type="NCBI Taxonomy" id="171969"/>
    <lineage>
        <taxon>Eukaryota</taxon>
        <taxon>Viridiplantae</taxon>
        <taxon>Streptophyta</taxon>
        <taxon>Embryophyta</taxon>
        <taxon>Tracheophyta</taxon>
        <taxon>Spermatophyta</taxon>
        <taxon>Magnoliopsida</taxon>
        <taxon>eudicotyledons</taxon>
        <taxon>Gunneridae</taxon>
        <taxon>Pentapetalae</taxon>
        <taxon>Caryophyllales</taxon>
        <taxon>Cactineae</taxon>
        <taxon>Cactaceae</taxon>
        <taxon>Cactoideae</taxon>
        <taxon>Echinocereeae</taxon>
        <taxon>Carnegiea</taxon>
    </lineage>
</organism>
<evidence type="ECO:0000256" key="1">
    <source>
        <dbReference type="SAM" id="MobiDB-lite"/>
    </source>
</evidence>
<dbReference type="SUPFAM" id="SSF103657">
    <property type="entry name" value="BAR/IMD domain-like"/>
    <property type="match status" value="1"/>
</dbReference>
<dbReference type="InterPro" id="IPR027267">
    <property type="entry name" value="AH/BAR_dom_sf"/>
</dbReference>
<feature type="region of interest" description="Disordered" evidence="1">
    <location>
        <begin position="537"/>
        <end position="584"/>
    </location>
</feature>
<dbReference type="EMBL" id="JAKOGI010000229">
    <property type="protein sequence ID" value="KAJ8439106.1"/>
    <property type="molecule type" value="Genomic_DNA"/>
</dbReference>
<feature type="compositionally biased region" description="Polar residues" evidence="1">
    <location>
        <begin position="542"/>
        <end position="551"/>
    </location>
</feature>
<dbReference type="PANTHER" id="PTHR34119">
    <property type="entry name" value="HYDROXYPROLINE-RICH GLYCOPROTEIN-LIKE"/>
    <property type="match status" value="1"/>
</dbReference>
<proteinExistence type="predicted"/>
<evidence type="ECO:0000313" key="2">
    <source>
        <dbReference type="EMBL" id="KAJ8439106.1"/>
    </source>
</evidence>
<evidence type="ECO:0000313" key="3">
    <source>
        <dbReference type="Proteomes" id="UP001153076"/>
    </source>
</evidence>
<name>A0A9Q1K860_9CARY</name>
<feature type="compositionally biased region" description="Basic and acidic residues" evidence="1">
    <location>
        <begin position="626"/>
        <end position="635"/>
    </location>
</feature>
<feature type="compositionally biased region" description="Low complexity" evidence="1">
    <location>
        <begin position="638"/>
        <end position="657"/>
    </location>
</feature>
<dbReference type="AlphaFoldDB" id="A0A9Q1K860"/>
<protein>
    <recommendedName>
        <fullName evidence="4">BAR domain-containing protein</fullName>
    </recommendedName>
</protein>
<keyword evidence="3" id="KW-1185">Reference proteome</keyword>
<sequence length="664" mass="74859">MNKSLKKLLRRHKHDRKEPRIQPLAHLDDLAQASQDMQDMKDCYDGLLSAAAVTTNSAYEFSESLREMGVCLLQKIELSDDEETGEVMMMLGKVQFELQKLVDSYRAHICQTITVPSESLINEIQTLEEMKHQCDENREFYEYMCTRYREKGRPKSGKEERFSSEQLQLAKDEFDEEATLFVFRLKSLKQGLSRSLLTQTARHHAAQLAFFRKALKALEVVEPHVKLVAEQQHIDYQFSGLDDESEDDNNDDDDGEESHRVSSASSISSMGDDGELSFDYRHSNQQRNPASAIGNATELDLDNTLPSVSRRYFTKCILELLSMLHVLLLGELILELFRMTSIAHLQENLKVYHEESFMQERRMLSQSAPLFPQQKVDEQKVDAADSMRPLRPSTVRKFRSYALPKPGDSKISISTGRETPVSQNKPRPQFAQNLYHSCPLQPKKFEELDGTENLVGRIIPNHNAILKESNNNRMPPPLIERISLPRLNPDDTSRIKKPKLQFFSGPITSKPLSTEPSFSAKNHVLFKEWPQFSSGPILRGSPHQSSYSSKGSPTASPAITSSPRISELHKLPRPPTHAIYNSGRPSGFSGFSAPLVSRSLDHSTTNKMSVKMAPPLPTPPLIATVDDLKQSKDSSKINPSRPSETSNSSEKSETAASLPLTPIL</sequence>
<dbReference type="InterPro" id="IPR037488">
    <property type="entry name" value="At2g33490-like"/>
</dbReference>
<feature type="compositionally biased region" description="Low complexity" evidence="1">
    <location>
        <begin position="552"/>
        <end position="563"/>
    </location>
</feature>
<dbReference type="PANTHER" id="PTHR34119:SF1">
    <property type="entry name" value="OS04G0394700 PROTEIN"/>
    <property type="match status" value="1"/>
</dbReference>
<gene>
    <name evidence="2" type="ORF">Cgig2_027032</name>
</gene>
<feature type="region of interest" description="Disordered" evidence="1">
    <location>
        <begin position="606"/>
        <end position="664"/>
    </location>
</feature>
<reference evidence="2" key="1">
    <citation type="submission" date="2022-04" db="EMBL/GenBank/DDBJ databases">
        <title>Carnegiea gigantea Genome sequencing and assembly v2.</title>
        <authorList>
            <person name="Copetti D."/>
            <person name="Sanderson M.J."/>
            <person name="Burquez A."/>
            <person name="Wojciechowski M.F."/>
        </authorList>
    </citation>
    <scope>NUCLEOTIDE SEQUENCE</scope>
    <source>
        <strain evidence="2">SGP5-SGP5p</strain>
        <tissue evidence="2">Aerial part</tissue>
    </source>
</reference>
<dbReference type="CDD" id="cd07307">
    <property type="entry name" value="BAR"/>
    <property type="match status" value="1"/>
</dbReference>